<reference evidence="1 2" key="1">
    <citation type="submission" date="2020-03" db="EMBL/GenBank/DDBJ databases">
        <title>WGS of the type strain of Planosporangium spp.</title>
        <authorList>
            <person name="Thawai C."/>
        </authorList>
    </citation>
    <scope>NUCLEOTIDE SEQUENCE [LARGE SCALE GENOMIC DNA]</scope>
    <source>
        <strain evidence="1 2">TBRC 5610</strain>
    </source>
</reference>
<protein>
    <submittedName>
        <fullName evidence="1">Hydrolase</fullName>
    </submittedName>
</protein>
<dbReference type="EMBL" id="JAATVY010000009">
    <property type="protein sequence ID" value="NJC71126.1"/>
    <property type="molecule type" value="Genomic_DNA"/>
</dbReference>
<dbReference type="SUPFAM" id="SSF89550">
    <property type="entry name" value="PHP domain-like"/>
    <property type="match status" value="1"/>
</dbReference>
<sequence>MLDLTVDGHVHTAFAAGRDSVSILVAAAEQIGLTEVVFCDEAGPETRWLPSYLASIQRARRRTEVVLRAGIEVEAIGTDGWLAFPADLGGLDMVSVAVGALPMSSGLAGPEAVRGLLDAGALAPADVVEMLVTVSSRAIERVSRYAPTRLARPLAFLQRAGLGDTDLDSAALGELTAMCRRTNTQVEISERHQAPSKRLARLFAADGVRLVAASDARRADEVGRWRHVEQVSGDLAPVGG</sequence>
<dbReference type="Gene3D" id="3.20.20.140">
    <property type="entry name" value="Metal-dependent hydrolases"/>
    <property type="match status" value="1"/>
</dbReference>
<gene>
    <name evidence="1" type="ORF">HC031_15595</name>
</gene>
<evidence type="ECO:0000313" key="2">
    <source>
        <dbReference type="Proteomes" id="UP000722989"/>
    </source>
</evidence>
<dbReference type="InterPro" id="IPR016195">
    <property type="entry name" value="Pol/histidinol_Pase-like"/>
</dbReference>
<name>A0ABX0XZ80_9ACTN</name>
<keyword evidence="1" id="KW-0378">Hydrolase</keyword>
<keyword evidence="2" id="KW-1185">Reference proteome</keyword>
<evidence type="ECO:0000313" key="1">
    <source>
        <dbReference type="EMBL" id="NJC71126.1"/>
    </source>
</evidence>
<dbReference type="RefSeq" id="WP_167926011.1">
    <property type="nucleotide sequence ID" value="NZ_JAATVY010000009.1"/>
</dbReference>
<accession>A0ABX0XZ80</accession>
<organism evidence="1 2">
    <name type="scientific">Planosporangium thailandense</name>
    <dbReference type="NCBI Taxonomy" id="765197"/>
    <lineage>
        <taxon>Bacteria</taxon>
        <taxon>Bacillati</taxon>
        <taxon>Actinomycetota</taxon>
        <taxon>Actinomycetes</taxon>
        <taxon>Micromonosporales</taxon>
        <taxon>Micromonosporaceae</taxon>
        <taxon>Planosporangium</taxon>
    </lineage>
</organism>
<dbReference type="GO" id="GO:0016787">
    <property type="term" value="F:hydrolase activity"/>
    <property type="evidence" value="ECO:0007669"/>
    <property type="project" value="UniProtKB-KW"/>
</dbReference>
<comment type="caution">
    <text evidence="1">The sequence shown here is derived from an EMBL/GenBank/DDBJ whole genome shotgun (WGS) entry which is preliminary data.</text>
</comment>
<dbReference type="Proteomes" id="UP000722989">
    <property type="component" value="Unassembled WGS sequence"/>
</dbReference>
<proteinExistence type="predicted"/>